<sequence length="162" mass="18043">MSPTAAEFLQWLESASWAVHIRQSLWLYPALEIVHITGIAILVGAAFLFDLRLLGFSENLPVSGLANHLLPWSKRGLWLIVPSGLLLFITNAETLGKDPTFWLKMLLLVIAGLNALVFHKLIYPSRFHSEPEKRLPFPAKISASISITVWIAVIACGRLLAY</sequence>
<proteinExistence type="predicted"/>
<accession>A0A5M8QTB8</accession>
<dbReference type="OrthoDB" id="3536934at2"/>
<dbReference type="Pfam" id="PF20349">
    <property type="entry name" value="DUF6644"/>
    <property type="match status" value="1"/>
</dbReference>
<feature type="domain" description="DUF6644" evidence="2">
    <location>
        <begin position="33"/>
        <end position="161"/>
    </location>
</feature>
<keyword evidence="1" id="KW-1133">Transmembrane helix</keyword>
<organism evidence="3 4">
    <name type="scientific">Dyadobacter flavalbus</name>
    <dbReference type="NCBI Taxonomy" id="2579942"/>
    <lineage>
        <taxon>Bacteria</taxon>
        <taxon>Pseudomonadati</taxon>
        <taxon>Bacteroidota</taxon>
        <taxon>Cytophagia</taxon>
        <taxon>Cytophagales</taxon>
        <taxon>Spirosomataceae</taxon>
        <taxon>Dyadobacter</taxon>
    </lineage>
</organism>
<dbReference type="AlphaFoldDB" id="A0A5M8QTB8"/>
<keyword evidence="4" id="KW-1185">Reference proteome</keyword>
<name>A0A5M8QTB8_9BACT</name>
<dbReference type="InterPro" id="IPR046586">
    <property type="entry name" value="DUF6644"/>
</dbReference>
<evidence type="ECO:0000256" key="1">
    <source>
        <dbReference type="SAM" id="Phobius"/>
    </source>
</evidence>
<feature type="transmembrane region" description="Helical" evidence="1">
    <location>
        <begin position="69"/>
        <end position="89"/>
    </location>
</feature>
<dbReference type="EMBL" id="VBSN01000038">
    <property type="protein sequence ID" value="KAA6439507.1"/>
    <property type="molecule type" value="Genomic_DNA"/>
</dbReference>
<reference evidence="3 4" key="1">
    <citation type="submission" date="2019-05" db="EMBL/GenBank/DDBJ databases">
        <authorList>
            <person name="Qu J.-H."/>
        </authorList>
    </citation>
    <scope>NUCLEOTIDE SEQUENCE [LARGE SCALE GENOMIC DNA]</scope>
    <source>
        <strain evidence="3 4">NS28</strain>
    </source>
</reference>
<gene>
    <name evidence="3" type="ORF">FEM33_12210</name>
</gene>
<feature type="transmembrane region" description="Helical" evidence="1">
    <location>
        <begin position="141"/>
        <end position="161"/>
    </location>
</feature>
<feature type="transmembrane region" description="Helical" evidence="1">
    <location>
        <begin position="25"/>
        <end position="49"/>
    </location>
</feature>
<evidence type="ECO:0000313" key="4">
    <source>
        <dbReference type="Proteomes" id="UP000323994"/>
    </source>
</evidence>
<protein>
    <recommendedName>
        <fullName evidence="2">DUF6644 domain-containing protein</fullName>
    </recommendedName>
</protein>
<comment type="caution">
    <text evidence="3">The sequence shown here is derived from an EMBL/GenBank/DDBJ whole genome shotgun (WGS) entry which is preliminary data.</text>
</comment>
<feature type="transmembrane region" description="Helical" evidence="1">
    <location>
        <begin position="101"/>
        <end position="121"/>
    </location>
</feature>
<dbReference type="Proteomes" id="UP000323994">
    <property type="component" value="Unassembled WGS sequence"/>
</dbReference>
<keyword evidence="1" id="KW-0812">Transmembrane</keyword>
<evidence type="ECO:0000313" key="3">
    <source>
        <dbReference type="EMBL" id="KAA6439507.1"/>
    </source>
</evidence>
<evidence type="ECO:0000259" key="2">
    <source>
        <dbReference type="Pfam" id="PF20349"/>
    </source>
</evidence>
<keyword evidence="1" id="KW-0472">Membrane</keyword>